<dbReference type="AlphaFoldDB" id="A0A4U9SWV2"/>
<protein>
    <submittedName>
        <fullName evidence="1">Uncharacterized protein</fullName>
    </submittedName>
</protein>
<proteinExistence type="predicted"/>
<name>A0A4U9SWV2_STRPY</name>
<dbReference type="EMBL" id="CAAIJW010000012">
    <property type="protein sequence ID" value="VHD16498.1"/>
    <property type="molecule type" value="Genomic_DNA"/>
</dbReference>
<evidence type="ECO:0000313" key="2">
    <source>
        <dbReference type="Proteomes" id="UP000353394"/>
    </source>
</evidence>
<sequence>MLKKYKYYFIFAALLSFKVVQELSAVDWWRL</sequence>
<evidence type="ECO:0000313" key="1">
    <source>
        <dbReference type="EMBL" id="VHD16498.1"/>
    </source>
</evidence>
<dbReference type="RefSeq" id="WP_198462994.1">
    <property type="nucleotide sequence ID" value="NZ_AP017629.1"/>
</dbReference>
<reference evidence="1 2" key="1">
    <citation type="submission" date="2019-04" db="EMBL/GenBank/DDBJ databases">
        <authorList>
            <consortium name="Pathogen Informatics"/>
        </authorList>
    </citation>
    <scope>NUCLEOTIDE SEQUENCE [LARGE SCALE GENOMIC DNA]</scope>
    <source>
        <strain evidence="1 2">K36395</strain>
    </source>
</reference>
<accession>A0A4U9SWV2</accession>
<gene>
    <name evidence="1" type="ORF">SAMEA1711581_01531</name>
</gene>
<comment type="caution">
    <text evidence="1">The sequence shown here is derived from an EMBL/GenBank/DDBJ whole genome shotgun (WGS) entry which is preliminary data.</text>
</comment>
<dbReference type="NCBIfam" id="NF038244">
    <property type="entry name" value="pheromon_TrpTrp"/>
    <property type="match status" value="1"/>
</dbReference>
<organism evidence="1 2">
    <name type="scientific">Streptococcus pyogenes</name>
    <dbReference type="NCBI Taxonomy" id="1314"/>
    <lineage>
        <taxon>Bacteria</taxon>
        <taxon>Bacillati</taxon>
        <taxon>Bacillota</taxon>
        <taxon>Bacilli</taxon>
        <taxon>Lactobacillales</taxon>
        <taxon>Streptococcaceae</taxon>
        <taxon>Streptococcus</taxon>
    </lineage>
</organism>
<dbReference type="Proteomes" id="UP000353394">
    <property type="component" value="Unassembled WGS sequence"/>
</dbReference>